<keyword evidence="3" id="KW-1185">Reference proteome</keyword>
<evidence type="ECO:0000256" key="1">
    <source>
        <dbReference type="SAM" id="MobiDB-lite"/>
    </source>
</evidence>
<gene>
    <name evidence="2" type="ORF">EVAR_45082_1</name>
</gene>
<sequence length="80" mass="8519">MIVFNMVSNHVFRNRGAVAGERPTTTAGVLRSTINATRTQCAGSLHKDALLRSAGRGRWRTGAAAPSGPLRTLLPSPYVT</sequence>
<accession>A0A4C1XYA2</accession>
<organism evidence="2 3">
    <name type="scientific">Eumeta variegata</name>
    <name type="common">Bagworm moth</name>
    <name type="synonym">Eumeta japonica</name>
    <dbReference type="NCBI Taxonomy" id="151549"/>
    <lineage>
        <taxon>Eukaryota</taxon>
        <taxon>Metazoa</taxon>
        <taxon>Ecdysozoa</taxon>
        <taxon>Arthropoda</taxon>
        <taxon>Hexapoda</taxon>
        <taxon>Insecta</taxon>
        <taxon>Pterygota</taxon>
        <taxon>Neoptera</taxon>
        <taxon>Endopterygota</taxon>
        <taxon>Lepidoptera</taxon>
        <taxon>Glossata</taxon>
        <taxon>Ditrysia</taxon>
        <taxon>Tineoidea</taxon>
        <taxon>Psychidae</taxon>
        <taxon>Oiketicinae</taxon>
        <taxon>Eumeta</taxon>
    </lineage>
</organism>
<feature type="region of interest" description="Disordered" evidence="1">
    <location>
        <begin position="59"/>
        <end position="80"/>
    </location>
</feature>
<dbReference type="EMBL" id="BGZK01000977">
    <property type="protein sequence ID" value="GBP67247.1"/>
    <property type="molecule type" value="Genomic_DNA"/>
</dbReference>
<dbReference type="Proteomes" id="UP000299102">
    <property type="component" value="Unassembled WGS sequence"/>
</dbReference>
<comment type="caution">
    <text evidence="2">The sequence shown here is derived from an EMBL/GenBank/DDBJ whole genome shotgun (WGS) entry which is preliminary data.</text>
</comment>
<evidence type="ECO:0000313" key="2">
    <source>
        <dbReference type="EMBL" id="GBP67247.1"/>
    </source>
</evidence>
<proteinExistence type="predicted"/>
<evidence type="ECO:0000313" key="3">
    <source>
        <dbReference type="Proteomes" id="UP000299102"/>
    </source>
</evidence>
<dbReference type="AlphaFoldDB" id="A0A4C1XYA2"/>
<reference evidence="2 3" key="1">
    <citation type="journal article" date="2019" name="Commun. Biol.">
        <title>The bagworm genome reveals a unique fibroin gene that provides high tensile strength.</title>
        <authorList>
            <person name="Kono N."/>
            <person name="Nakamura H."/>
            <person name="Ohtoshi R."/>
            <person name="Tomita M."/>
            <person name="Numata K."/>
            <person name="Arakawa K."/>
        </authorList>
    </citation>
    <scope>NUCLEOTIDE SEQUENCE [LARGE SCALE GENOMIC DNA]</scope>
</reference>
<name>A0A4C1XYA2_EUMVA</name>
<protein>
    <submittedName>
        <fullName evidence="2">Uncharacterized protein</fullName>
    </submittedName>
</protein>